<sequence length="186" mass="21122">MTAQNFPAFGQTLYLSQDRFTLRSRNKFCDSMVCQDDGNQKFIQDTCMPYPFPPCHKGDNHTAPAECSHAPFHTPKCVHKCNKNYTEGYQQDKHYGADLNVSLLVVAGSLMSYAIDNDEDAIRKELMTYGPIEVAFMVYTDFFHYKKGVYKVTLQVDAHHILPAFLLEDTLSSLSAGEKKRKLHIG</sequence>
<dbReference type="InterPro" id="IPR000668">
    <property type="entry name" value="Peptidase_C1A_C"/>
</dbReference>
<name>A0A3P6TEW9_CYLGO</name>
<evidence type="ECO:0000313" key="2">
    <source>
        <dbReference type="EMBL" id="VDK77780.1"/>
    </source>
</evidence>
<feature type="domain" description="Peptidase C1A papain C-terminal" evidence="1">
    <location>
        <begin position="105"/>
        <end position="155"/>
    </location>
</feature>
<keyword evidence="3" id="KW-1185">Reference proteome</keyword>
<dbReference type="InterPro" id="IPR038765">
    <property type="entry name" value="Papain-like_cys_pep_sf"/>
</dbReference>
<dbReference type="Proteomes" id="UP000271889">
    <property type="component" value="Unassembled WGS sequence"/>
</dbReference>
<accession>A0A3P6TEW9</accession>
<dbReference type="Pfam" id="PF00112">
    <property type="entry name" value="Peptidase_C1"/>
    <property type="match status" value="1"/>
</dbReference>
<dbReference type="OrthoDB" id="3789175at2759"/>
<dbReference type="AlphaFoldDB" id="A0A3P6TEW9"/>
<proteinExistence type="predicted"/>
<dbReference type="Gene3D" id="3.90.70.10">
    <property type="entry name" value="Cysteine proteinases"/>
    <property type="match status" value="1"/>
</dbReference>
<dbReference type="EMBL" id="UYRV01025600">
    <property type="protein sequence ID" value="VDK77780.1"/>
    <property type="molecule type" value="Genomic_DNA"/>
</dbReference>
<dbReference type="SUPFAM" id="SSF54001">
    <property type="entry name" value="Cysteine proteinases"/>
    <property type="match status" value="1"/>
</dbReference>
<organism evidence="2 3">
    <name type="scientific">Cylicostephanus goldi</name>
    <name type="common">Nematode worm</name>
    <dbReference type="NCBI Taxonomy" id="71465"/>
    <lineage>
        <taxon>Eukaryota</taxon>
        <taxon>Metazoa</taxon>
        <taxon>Ecdysozoa</taxon>
        <taxon>Nematoda</taxon>
        <taxon>Chromadorea</taxon>
        <taxon>Rhabditida</taxon>
        <taxon>Rhabditina</taxon>
        <taxon>Rhabditomorpha</taxon>
        <taxon>Strongyloidea</taxon>
        <taxon>Strongylidae</taxon>
        <taxon>Cylicostephanus</taxon>
    </lineage>
</organism>
<dbReference type="GO" id="GO:0008234">
    <property type="term" value="F:cysteine-type peptidase activity"/>
    <property type="evidence" value="ECO:0007669"/>
    <property type="project" value="InterPro"/>
</dbReference>
<dbReference type="GO" id="GO:0006508">
    <property type="term" value="P:proteolysis"/>
    <property type="evidence" value="ECO:0007669"/>
    <property type="project" value="InterPro"/>
</dbReference>
<protein>
    <recommendedName>
        <fullName evidence="1">Peptidase C1A papain C-terminal domain-containing protein</fullName>
    </recommendedName>
</protein>
<evidence type="ECO:0000313" key="3">
    <source>
        <dbReference type="Proteomes" id="UP000271889"/>
    </source>
</evidence>
<reference evidence="2 3" key="1">
    <citation type="submission" date="2018-11" db="EMBL/GenBank/DDBJ databases">
        <authorList>
            <consortium name="Pathogen Informatics"/>
        </authorList>
    </citation>
    <scope>NUCLEOTIDE SEQUENCE [LARGE SCALE GENOMIC DNA]</scope>
</reference>
<evidence type="ECO:0000259" key="1">
    <source>
        <dbReference type="Pfam" id="PF00112"/>
    </source>
</evidence>
<gene>
    <name evidence="2" type="ORF">CGOC_LOCUS7384</name>
</gene>